<dbReference type="Proteomes" id="UP001589862">
    <property type="component" value="Unassembled WGS sequence"/>
</dbReference>
<evidence type="ECO:0000256" key="4">
    <source>
        <dbReference type="HAMAP-Rule" id="MF_01925"/>
    </source>
</evidence>
<feature type="domain" description="Pyrroline-5-carboxylate reductase dimerisation" evidence="7">
    <location>
        <begin position="165"/>
        <end position="266"/>
    </location>
</feature>
<dbReference type="SUPFAM" id="SSF51735">
    <property type="entry name" value="NAD(P)-binding Rossmann-fold domains"/>
    <property type="match status" value="1"/>
</dbReference>
<dbReference type="Gene3D" id="1.10.3730.10">
    <property type="entry name" value="ProC C-terminal domain-like"/>
    <property type="match status" value="1"/>
</dbReference>
<evidence type="ECO:0000256" key="1">
    <source>
        <dbReference type="ARBA" id="ARBA00005525"/>
    </source>
</evidence>
<evidence type="ECO:0000256" key="2">
    <source>
        <dbReference type="ARBA" id="ARBA00022857"/>
    </source>
</evidence>
<keyword evidence="9" id="KW-1185">Reference proteome</keyword>
<dbReference type="NCBIfam" id="TIGR00112">
    <property type="entry name" value="proC"/>
    <property type="match status" value="1"/>
</dbReference>
<protein>
    <recommendedName>
        <fullName evidence="4 5">Pyrroline-5-carboxylate reductase</fullName>
        <shortName evidence="4">P5C reductase</shortName>
        <shortName evidence="4">P5CR</shortName>
        <ecNumber evidence="4 5">1.5.1.2</ecNumber>
    </recommendedName>
    <alternativeName>
        <fullName evidence="4">PCA reductase</fullName>
    </alternativeName>
</protein>
<dbReference type="EC" id="1.5.1.2" evidence="4 5"/>
<dbReference type="Pfam" id="PF14748">
    <property type="entry name" value="P5CR_dimer"/>
    <property type="match status" value="1"/>
</dbReference>
<dbReference type="PIRSF" id="PIRSF000193">
    <property type="entry name" value="Pyrrol-5-carb_rd"/>
    <property type="match status" value="1"/>
</dbReference>
<comment type="catalytic activity">
    <reaction evidence="4">
        <text>L-proline + NAD(+) = (S)-1-pyrroline-5-carboxylate + NADH + 2 H(+)</text>
        <dbReference type="Rhea" id="RHEA:14105"/>
        <dbReference type="ChEBI" id="CHEBI:15378"/>
        <dbReference type="ChEBI" id="CHEBI:17388"/>
        <dbReference type="ChEBI" id="CHEBI:57540"/>
        <dbReference type="ChEBI" id="CHEBI:57945"/>
        <dbReference type="ChEBI" id="CHEBI:60039"/>
        <dbReference type="EC" id="1.5.1.2"/>
    </reaction>
</comment>
<comment type="function">
    <text evidence="4">Catalyzes the reduction of 1-pyrroline-5-carboxylate (PCA) to L-proline.</text>
</comment>
<dbReference type="InterPro" id="IPR029036">
    <property type="entry name" value="P5CR_dimer"/>
</dbReference>
<reference evidence="8 9" key="1">
    <citation type="submission" date="2024-09" db="EMBL/GenBank/DDBJ databases">
        <authorList>
            <person name="Sun Q."/>
            <person name="Mori K."/>
        </authorList>
    </citation>
    <scope>NUCLEOTIDE SEQUENCE [LARGE SCALE GENOMIC DNA]</scope>
    <source>
        <strain evidence="8 9">NCAIM B.02604</strain>
    </source>
</reference>
<comment type="pathway">
    <text evidence="4">Amino-acid biosynthesis; L-proline biosynthesis; L-proline from L-glutamate 5-semialdehyde: step 1/1.</text>
</comment>
<accession>A0ABV6PEG4</accession>
<keyword evidence="4" id="KW-0963">Cytoplasm</keyword>
<dbReference type="Gene3D" id="3.40.50.720">
    <property type="entry name" value="NAD(P)-binding Rossmann-like Domain"/>
    <property type="match status" value="1"/>
</dbReference>
<name>A0ABV6PEG4_9MICC</name>
<comment type="catalytic activity">
    <reaction evidence="4">
        <text>L-proline + NADP(+) = (S)-1-pyrroline-5-carboxylate + NADPH + 2 H(+)</text>
        <dbReference type="Rhea" id="RHEA:14109"/>
        <dbReference type="ChEBI" id="CHEBI:15378"/>
        <dbReference type="ChEBI" id="CHEBI:17388"/>
        <dbReference type="ChEBI" id="CHEBI:57783"/>
        <dbReference type="ChEBI" id="CHEBI:58349"/>
        <dbReference type="ChEBI" id="CHEBI:60039"/>
        <dbReference type="EC" id="1.5.1.2"/>
    </reaction>
</comment>
<keyword evidence="4" id="KW-0641">Proline biosynthesis</keyword>
<dbReference type="InterPro" id="IPR036291">
    <property type="entry name" value="NAD(P)-bd_dom_sf"/>
</dbReference>
<keyword evidence="3 4" id="KW-0560">Oxidoreductase</keyword>
<keyword evidence="2 4" id="KW-0521">NADP</keyword>
<dbReference type="Pfam" id="PF03807">
    <property type="entry name" value="F420_oxidored"/>
    <property type="match status" value="1"/>
</dbReference>
<dbReference type="SUPFAM" id="SSF48179">
    <property type="entry name" value="6-phosphogluconate dehydrogenase C-terminal domain-like"/>
    <property type="match status" value="1"/>
</dbReference>
<dbReference type="InterPro" id="IPR028939">
    <property type="entry name" value="P5C_Rdtase_cat_N"/>
</dbReference>
<dbReference type="RefSeq" id="WP_377460713.1">
    <property type="nucleotide sequence ID" value="NZ_JBHLUB010000032.1"/>
</dbReference>
<dbReference type="GO" id="GO:0004735">
    <property type="term" value="F:pyrroline-5-carboxylate reductase activity"/>
    <property type="evidence" value="ECO:0007669"/>
    <property type="project" value="UniProtKB-EC"/>
</dbReference>
<comment type="subcellular location">
    <subcellularLocation>
        <location evidence="4">Cytoplasm</location>
    </subcellularLocation>
</comment>
<evidence type="ECO:0000259" key="7">
    <source>
        <dbReference type="Pfam" id="PF14748"/>
    </source>
</evidence>
<gene>
    <name evidence="4 8" type="primary">proC</name>
    <name evidence="8" type="ORF">ACFFFR_11830</name>
</gene>
<evidence type="ECO:0000259" key="6">
    <source>
        <dbReference type="Pfam" id="PF03807"/>
    </source>
</evidence>
<comment type="similarity">
    <text evidence="1 4">Belongs to the pyrroline-5-carboxylate reductase family.</text>
</comment>
<comment type="caution">
    <text evidence="8">The sequence shown here is derived from an EMBL/GenBank/DDBJ whole genome shotgun (WGS) entry which is preliminary data.</text>
</comment>
<feature type="domain" description="Pyrroline-5-carboxylate reductase catalytic N-terminal" evidence="6">
    <location>
        <begin position="2"/>
        <end position="101"/>
    </location>
</feature>
<dbReference type="InterPro" id="IPR008927">
    <property type="entry name" value="6-PGluconate_DH-like_C_sf"/>
</dbReference>
<dbReference type="PANTHER" id="PTHR11645:SF0">
    <property type="entry name" value="PYRROLINE-5-CARBOXYLATE REDUCTASE 3"/>
    <property type="match status" value="1"/>
</dbReference>
<evidence type="ECO:0000256" key="3">
    <source>
        <dbReference type="ARBA" id="ARBA00023002"/>
    </source>
</evidence>
<organism evidence="8 9">
    <name type="scientific">Micrococcoides hystricis</name>
    <dbReference type="NCBI Taxonomy" id="1572761"/>
    <lineage>
        <taxon>Bacteria</taxon>
        <taxon>Bacillati</taxon>
        <taxon>Actinomycetota</taxon>
        <taxon>Actinomycetes</taxon>
        <taxon>Micrococcales</taxon>
        <taxon>Micrococcaceae</taxon>
        <taxon>Micrococcoides</taxon>
    </lineage>
</organism>
<evidence type="ECO:0000313" key="9">
    <source>
        <dbReference type="Proteomes" id="UP001589862"/>
    </source>
</evidence>
<dbReference type="PANTHER" id="PTHR11645">
    <property type="entry name" value="PYRROLINE-5-CARBOXYLATE REDUCTASE"/>
    <property type="match status" value="1"/>
</dbReference>
<dbReference type="EMBL" id="JBHLUB010000032">
    <property type="protein sequence ID" value="MFC0583056.1"/>
    <property type="molecule type" value="Genomic_DNA"/>
</dbReference>
<dbReference type="HAMAP" id="MF_01925">
    <property type="entry name" value="P5C_reductase"/>
    <property type="match status" value="1"/>
</dbReference>
<evidence type="ECO:0000313" key="8">
    <source>
        <dbReference type="EMBL" id="MFC0583056.1"/>
    </source>
</evidence>
<dbReference type="InterPro" id="IPR000304">
    <property type="entry name" value="Pyrroline-COOH_reductase"/>
</dbReference>
<keyword evidence="4" id="KW-0028">Amino-acid biosynthesis</keyword>
<sequence>MKIAFLGLGSMNGSILHGLQQANLPNTTFVATCHSEASAARAAETYQITVEASGVNPDANLAAIESADVVLIGVKPAQVTGLLSEIAEDLEPKTIVVSVAAAVTVAQMEAVLKPGQPVVRTMPNTPTQVGAGVIGLCAGTNTNAEQLKSVQELLDQAAQTVVVDEAQMDALTGVSGSGPAYVFHFAETLIKAGVEAGLDEQTAQELAIGTIAGAAKMLQQDNADPENLRVAVTSPNGTTEAALRQLAPMGELVEKAVLAARDRAAEISAELD</sequence>
<evidence type="ECO:0000256" key="5">
    <source>
        <dbReference type="NCBIfam" id="TIGR00112"/>
    </source>
</evidence>
<proteinExistence type="inferred from homology"/>